<keyword evidence="1" id="KW-0238">DNA-binding</keyword>
<comment type="caution">
    <text evidence="1">The sequence shown here is derived from an EMBL/GenBank/DDBJ whole genome shotgun (WGS) entry which is preliminary data.</text>
</comment>
<proteinExistence type="predicted"/>
<dbReference type="RefSeq" id="WP_257015651.1">
    <property type="nucleotide sequence ID" value="NZ_JACCBY010000005.1"/>
</dbReference>
<dbReference type="CDD" id="cd00093">
    <property type="entry name" value="HTH_XRE"/>
    <property type="match status" value="1"/>
</dbReference>
<evidence type="ECO:0000313" key="1">
    <source>
        <dbReference type="EMBL" id="NYD91418.1"/>
    </source>
</evidence>
<dbReference type="EMBL" id="JACCBY010000005">
    <property type="protein sequence ID" value="NYD91418.1"/>
    <property type="molecule type" value="Genomic_DNA"/>
</dbReference>
<keyword evidence="2" id="KW-1185">Reference proteome</keyword>
<protein>
    <submittedName>
        <fullName evidence="1">DNA-binding transcriptional regulator YdaS (Cro superfamily)</fullName>
    </submittedName>
</protein>
<name>A0A7Y9FQ55_9SPHN</name>
<dbReference type="InterPro" id="IPR031856">
    <property type="entry name" value="YdaS_toxin-like"/>
</dbReference>
<dbReference type="SUPFAM" id="SSF47413">
    <property type="entry name" value="lambda repressor-like DNA-binding domains"/>
    <property type="match status" value="1"/>
</dbReference>
<dbReference type="Gene3D" id="1.10.260.40">
    <property type="entry name" value="lambda repressor-like DNA-binding domains"/>
    <property type="match status" value="1"/>
</dbReference>
<gene>
    <name evidence="1" type="ORF">HD841_003226</name>
</gene>
<organism evidence="1 2">
    <name type="scientific">Sphingomonas melonis</name>
    <dbReference type="NCBI Taxonomy" id="152682"/>
    <lineage>
        <taxon>Bacteria</taxon>
        <taxon>Pseudomonadati</taxon>
        <taxon>Pseudomonadota</taxon>
        <taxon>Alphaproteobacteria</taxon>
        <taxon>Sphingomonadales</taxon>
        <taxon>Sphingomonadaceae</taxon>
        <taxon>Sphingomonas</taxon>
    </lineage>
</organism>
<dbReference type="GO" id="GO:0003677">
    <property type="term" value="F:DNA binding"/>
    <property type="evidence" value="ECO:0007669"/>
    <property type="project" value="UniProtKB-KW"/>
</dbReference>
<reference evidence="1 2" key="1">
    <citation type="submission" date="2020-08" db="EMBL/GenBank/DDBJ databases">
        <title>The Agave Microbiome: Exploring the role of microbial communities in plant adaptations to desert environments.</title>
        <authorList>
            <person name="Partida-Martinez L.P."/>
        </authorList>
    </citation>
    <scope>NUCLEOTIDE SEQUENCE [LARGE SCALE GENOMIC DNA]</scope>
    <source>
        <strain evidence="1 2">AS2.3</strain>
    </source>
</reference>
<dbReference type="AlphaFoldDB" id="A0A7Y9FQ55"/>
<accession>A0A7Y9FQ55</accession>
<sequence length="77" mass="8175">MKAVIDKLGSQAALAELVGVRQPAVSKWLAKGAPLPAEFVLKVEAETGISRHDIRPDVYPVDIPPAPTAQSSVETSR</sequence>
<dbReference type="Pfam" id="PF15943">
    <property type="entry name" value="YdaS_toxin"/>
    <property type="match status" value="1"/>
</dbReference>
<dbReference type="InterPro" id="IPR001387">
    <property type="entry name" value="Cro/C1-type_HTH"/>
</dbReference>
<evidence type="ECO:0000313" key="2">
    <source>
        <dbReference type="Proteomes" id="UP000517753"/>
    </source>
</evidence>
<dbReference type="InterPro" id="IPR010982">
    <property type="entry name" value="Lambda_DNA-bd_dom_sf"/>
</dbReference>
<dbReference type="Proteomes" id="UP000517753">
    <property type="component" value="Unassembled WGS sequence"/>
</dbReference>